<evidence type="ECO:0000256" key="5">
    <source>
        <dbReference type="ARBA" id="ARBA00023163"/>
    </source>
</evidence>
<dbReference type="Proteomes" id="UP000584642">
    <property type="component" value="Unassembled WGS sequence"/>
</dbReference>
<evidence type="ECO:0000259" key="7">
    <source>
        <dbReference type="PROSITE" id="PS50931"/>
    </source>
</evidence>
<dbReference type="Pfam" id="PF00126">
    <property type="entry name" value="HTH_1"/>
    <property type="match status" value="1"/>
</dbReference>
<dbReference type="PANTHER" id="PTHR30346:SF26">
    <property type="entry name" value="HYDROGEN PEROXIDE-INDUCIBLE GENES ACTIVATOR"/>
    <property type="match status" value="1"/>
</dbReference>
<keyword evidence="9" id="KW-1185">Reference proteome</keyword>
<dbReference type="Gene3D" id="1.10.10.10">
    <property type="entry name" value="Winged helix-like DNA-binding domain superfamily/Winged helix DNA-binding domain"/>
    <property type="match status" value="1"/>
</dbReference>
<protein>
    <submittedName>
        <fullName evidence="8">LysR family transcriptional regulator</fullName>
    </submittedName>
</protein>
<dbReference type="SUPFAM" id="SSF46785">
    <property type="entry name" value="Winged helix' DNA-binding domain"/>
    <property type="match status" value="1"/>
</dbReference>
<keyword evidence="5" id="KW-0804">Transcription</keyword>
<dbReference type="InterPro" id="IPR000847">
    <property type="entry name" value="LysR_HTH_N"/>
</dbReference>
<keyword evidence="3" id="KW-0238">DNA-binding</keyword>
<accession>A0ABX2T500</accession>
<gene>
    <name evidence="8" type="ORF">HND93_01480</name>
</gene>
<evidence type="ECO:0000313" key="9">
    <source>
        <dbReference type="Proteomes" id="UP000584642"/>
    </source>
</evidence>
<dbReference type="InterPro" id="IPR005119">
    <property type="entry name" value="LysR_subst-bd"/>
</dbReference>
<dbReference type="SUPFAM" id="SSF53850">
    <property type="entry name" value="Periplasmic binding protein-like II"/>
    <property type="match status" value="1"/>
</dbReference>
<reference evidence="8 9" key="1">
    <citation type="submission" date="2020-05" db="EMBL/GenBank/DDBJ databases">
        <title>Azospirillum oleiclasticum sp. nov, a nitrogen-fixing and heavy crude oil-emulsifying bacterium isolated from the crude oil of Yumen Oilfield.</title>
        <authorList>
            <person name="Wu D."/>
            <person name="Cai M."/>
            <person name="Zhang X."/>
        </authorList>
    </citation>
    <scope>NUCLEOTIDE SEQUENCE [LARGE SCALE GENOMIC DNA]</scope>
    <source>
        <strain evidence="8 9">ROY-1-1-2</strain>
    </source>
</reference>
<evidence type="ECO:0000256" key="1">
    <source>
        <dbReference type="ARBA" id="ARBA00009437"/>
    </source>
</evidence>
<name>A0ABX2T500_9PROT</name>
<comment type="similarity">
    <text evidence="1">Belongs to the LysR transcriptional regulatory family.</text>
</comment>
<dbReference type="EMBL" id="JABFDB010000001">
    <property type="protein sequence ID" value="NYZ18367.1"/>
    <property type="molecule type" value="Genomic_DNA"/>
</dbReference>
<keyword evidence="4" id="KW-0010">Activator</keyword>
<feature type="domain" description="HTH lysR-type" evidence="7">
    <location>
        <begin position="12"/>
        <end position="69"/>
    </location>
</feature>
<dbReference type="InterPro" id="IPR036390">
    <property type="entry name" value="WH_DNA-bd_sf"/>
</dbReference>
<organism evidence="8 9">
    <name type="scientific">Azospirillum oleiclasticum</name>
    <dbReference type="NCBI Taxonomy" id="2735135"/>
    <lineage>
        <taxon>Bacteria</taxon>
        <taxon>Pseudomonadati</taxon>
        <taxon>Pseudomonadota</taxon>
        <taxon>Alphaproteobacteria</taxon>
        <taxon>Rhodospirillales</taxon>
        <taxon>Azospirillaceae</taxon>
        <taxon>Azospirillum</taxon>
    </lineage>
</organism>
<dbReference type="Pfam" id="PF03466">
    <property type="entry name" value="LysR_substrate"/>
    <property type="match status" value="1"/>
</dbReference>
<evidence type="ECO:0000256" key="2">
    <source>
        <dbReference type="ARBA" id="ARBA00023015"/>
    </source>
</evidence>
<dbReference type="InterPro" id="IPR036388">
    <property type="entry name" value="WH-like_DNA-bd_sf"/>
</dbReference>
<evidence type="ECO:0000313" key="8">
    <source>
        <dbReference type="EMBL" id="NYZ18367.1"/>
    </source>
</evidence>
<dbReference type="PANTHER" id="PTHR30346">
    <property type="entry name" value="TRANSCRIPTIONAL DUAL REGULATOR HCAR-RELATED"/>
    <property type="match status" value="1"/>
</dbReference>
<dbReference type="Gene3D" id="3.40.190.10">
    <property type="entry name" value="Periplasmic binding protein-like II"/>
    <property type="match status" value="2"/>
</dbReference>
<feature type="region of interest" description="Disordered" evidence="6">
    <location>
        <begin position="309"/>
        <end position="360"/>
    </location>
</feature>
<dbReference type="PROSITE" id="PS50931">
    <property type="entry name" value="HTH_LYSR"/>
    <property type="match status" value="1"/>
</dbReference>
<sequence>MTIDALYRRSTITLTDLRYLVAVADHGHFGQAADACAVTQPTLSMQIAKLERCLGVDLFRRTHRQVRPTPAGEPLIDQARRVLKEADSFRRLADRAAERADGSLRLGTTATLTAALLSWLVPVARRCWPDMTLALREDSRPALLEQLAGADLDACLLGLPVEAEGCAVVPLFDEPFLVILPEAHPLAASAALDAGSLPPEPLLMLPKGHGLRAQAMDACRRWLRGIEPDEDQRATSLETIRAMVAAGVGWSLFPATALHGLPLSGIAVRPFRHPGPTRRVALLHRADSPQVDRLIRLADAVRATLPPGVLPVGGSDGDGPAQSAAASSTTTADAGASSALRSSTAAKKPSVLWRPGVRRR</sequence>
<evidence type="ECO:0000256" key="4">
    <source>
        <dbReference type="ARBA" id="ARBA00023159"/>
    </source>
</evidence>
<evidence type="ECO:0000256" key="6">
    <source>
        <dbReference type="SAM" id="MobiDB-lite"/>
    </source>
</evidence>
<keyword evidence="2" id="KW-0805">Transcription regulation</keyword>
<feature type="compositionally biased region" description="Low complexity" evidence="6">
    <location>
        <begin position="321"/>
        <end position="339"/>
    </location>
</feature>
<comment type="caution">
    <text evidence="8">The sequence shown here is derived from an EMBL/GenBank/DDBJ whole genome shotgun (WGS) entry which is preliminary data.</text>
</comment>
<proteinExistence type="inferred from homology"/>
<dbReference type="PRINTS" id="PR00039">
    <property type="entry name" value="HTHLYSR"/>
</dbReference>
<evidence type="ECO:0000256" key="3">
    <source>
        <dbReference type="ARBA" id="ARBA00023125"/>
    </source>
</evidence>